<name>A0A699KGI7_TANCI</name>
<proteinExistence type="predicted"/>
<protein>
    <submittedName>
        <fullName evidence="2">Uncharacterized protein</fullName>
    </submittedName>
</protein>
<dbReference type="EMBL" id="BKCJ010510531">
    <property type="protein sequence ID" value="GFA90121.1"/>
    <property type="molecule type" value="Genomic_DNA"/>
</dbReference>
<accession>A0A699KGI7</accession>
<organism evidence="2">
    <name type="scientific">Tanacetum cinerariifolium</name>
    <name type="common">Dalmatian daisy</name>
    <name type="synonym">Chrysanthemum cinerariifolium</name>
    <dbReference type="NCBI Taxonomy" id="118510"/>
    <lineage>
        <taxon>Eukaryota</taxon>
        <taxon>Viridiplantae</taxon>
        <taxon>Streptophyta</taxon>
        <taxon>Embryophyta</taxon>
        <taxon>Tracheophyta</taxon>
        <taxon>Spermatophyta</taxon>
        <taxon>Magnoliopsida</taxon>
        <taxon>eudicotyledons</taxon>
        <taxon>Gunneridae</taxon>
        <taxon>Pentapetalae</taxon>
        <taxon>asterids</taxon>
        <taxon>campanulids</taxon>
        <taxon>Asterales</taxon>
        <taxon>Asteraceae</taxon>
        <taxon>Asteroideae</taxon>
        <taxon>Anthemideae</taxon>
        <taxon>Anthemidinae</taxon>
        <taxon>Tanacetum</taxon>
    </lineage>
</organism>
<gene>
    <name evidence="2" type="ORF">Tci_662093</name>
</gene>
<comment type="caution">
    <text evidence="2">The sequence shown here is derived from an EMBL/GenBank/DDBJ whole genome shotgun (WGS) entry which is preliminary data.</text>
</comment>
<dbReference type="AlphaFoldDB" id="A0A699KGI7"/>
<feature type="non-terminal residue" evidence="2">
    <location>
        <position position="1"/>
    </location>
</feature>
<reference evidence="2" key="1">
    <citation type="journal article" date="2019" name="Sci. Rep.">
        <title>Draft genome of Tanacetum cinerariifolium, the natural source of mosquito coil.</title>
        <authorList>
            <person name="Yamashiro T."/>
            <person name="Shiraishi A."/>
            <person name="Satake H."/>
            <person name="Nakayama K."/>
        </authorList>
    </citation>
    <scope>NUCLEOTIDE SEQUENCE</scope>
</reference>
<sequence length="165" mass="19180">ENTKVSDDSISHEHPSGFTPKEDEKELDHVDDNISEPKEDLQEVKDVNSTCSKLKSNSFNRKFVVDTWSLAPGDNHNDMRNLMKKLKFLKIKIEEWNFGHISSSRVEMKHLQEELNRVIAKGKDKMTRPVENRVSFDMEFPNSLSRAQQEELESDVTHEEIKRAV</sequence>
<feature type="region of interest" description="Disordered" evidence="1">
    <location>
        <begin position="1"/>
        <end position="28"/>
    </location>
</feature>
<evidence type="ECO:0000256" key="1">
    <source>
        <dbReference type="SAM" id="MobiDB-lite"/>
    </source>
</evidence>
<evidence type="ECO:0000313" key="2">
    <source>
        <dbReference type="EMBL" id="GFA90121.1"/>
    </source>
</evidence>